<dbReference type="PANTHER" id="PTHR17985:SF8">
    <property type="entry name" value="TRANSPORT AND GOLGI ORGANIZATION PROTEIN 2 HOMOLOG"/>
    <property type="match status" value="1"/>
</dbReference>
<name>A0A7W4LPH8_9GAMM</name>
<gene>
    <name evidence="1" type="ORF">H3H51_18035</name>
</gene>
<proteinExistence type="predicted"/>
<evidence type="ECO:0000313" key="1">
    <source>
        <dbReference type="EMBL" id="MBB2496928.1"/>
    </source>
</evidence>
<dbReference type="AlphaFoldDB" id="A0A7W4LPH8"/>
<keyword evidence="2" id="KW-1185">Reference proteome</keyword>
<organism evidence="1 2">
    <name type="scientific">Aquipseudomonas ullengensis</name>
    <dbReference type="NCBI Taxonomy" id="2759166"/>
    <lineage>
        <taxon>Bacteria</taxon>
        <taxon>Pseudomonadati</taxon>
        <taxon>Pseudomonadota</taxon>
        <taxon>Gammaproteobacteria</taxon>
        <taxon>Pseudomonadales</taxon>
        <taxon>Pseudomonadaceae</taxon>
        <taxon>Aquipseudomonas</taxon>
    </lineage>
</organism>
<comment type="caution">
    <text evidence="1">The sequence shown here is derived from an EMBL/GenBank/DDBJ whole genome shotgun (WGS) entry which is preliminary data.</text>
</comment>
<dbReference type="PANTHER" id="PTHR17985">
    <property type="entry name" value="SER/THR-RICH PROTEIN T10 IN DGCR REGION"/>
    <property type="match status" value="1"/>
</dbReference>
<dbReference type="Proteomes" id="UP000542720">
    <property type="component" value="Unassembled WGS sequence"/>
</dbReference>
<accession>A0A7W4LPH8</accession>
<sequence>MCLIVFAWRPGHPQPLVLAANRDEFYHRPSQALAEWPDAPGLYAGRDLQAGGTWLGVNAAGRFAALTNIRDPRQAQGPRSRGELVVDFLRGELSAEDYLGQVCERLEQYSGFNLLLGDRETLYCFNSDSSQPRQLEAGLYGLSNADLDTPWPKLLRATAALAGTLDDPQPDNLLELLRDRSQPPRVLLPDTGIGLDWELLLSSIFIVGPGYGTCASSALLLGADGQVELIERSYGTDGQATGEVAVRLLANR</sequence>
<dbReference type="Pfam" id="PF05742">
    <property type="entry name" value="TANGO2"/>
    <property type="match status" value="1"/>
</dbReference>
<dbReference type="EMBL" id="JACJUD010000006">
    <property type="protein sequence ID" value="MBB2496928.1"/>
    <property type="molecule type" value="Genomic_DNA"/>
</dbReference>
<evidence type="ECO:0000313" key="2">
    <source>
        <dbReference type="Proteomes" id="UP000542720"/>
    </source>
</evidence>
<reference evidence="1 2" key="1">
    <citation type="submission" date="2020-08" db="EMBL/GenBank/DDBJ databases">
        <authorList>
            <person name="Kim C.M."/>
        </authorList>
    </citation>
    <scope>NUCLEOTIDE SEQUENCE [LARGE SCALE GENOMIC DNA]</scope>
    <source>
        <strain evidence="1 2">UL070</strain>
    </source>
</reference>
<dbReference type="InterPro" id="IPR008551">
    <property type="entry name" value="TANGO2"/>
</dbReference>
<dbReference type="RefSeq" id="WP_183090454.1">
    <property type="nucleotide sequence ID" value="NZ_JACJUD010000006.1"/>
</dbReference>
<protein>
    <submittedName>
        <fullName evidence="1">NRDE family protein</fullName>
    </submittedName>
</protein>